<reference evidence="1 2" key="1">
    <citation type="submission" date="2017-07" db="EMBL/GenBank/DDBJ databases">
        <title>Isolation and development of strain Bacillus megaterium SR7 for enhanced growth and metabolite production under supercritical carbon dioxide.</title>
        <authorList>
            <person name="Freedman A.J.E."/>
            <person name="Peet K.C."/>
            <person name="Boock J.T."/>
            <person name="Penn K."/>
            <person name="Prather K.L.J."/>
            <person name="Thompson J.R."/>
        </authorList>
    </citation>
    <scope>NUCLEOTIDE SEQUENCE [LARGE SCALE GENOMIC DNA]</scope>
    <source>
        <strain evidence="1 2">SR7</strain>
    </source>
</reference>
<name>A0AA86LYE7_PRIMG</name>
<evidence type="ECO:0000313" key="1">
    <source>
        <dbReference type="EMBL" id="AXI31706.1"/>
    </source>
</evidence>
<dbReference type="Proteomes" id="UP000253834">
    <property type="component" value="Chromosome"/>
</dbReference>
<evidence type="ECO:0000313" key="2">
    <source>
        <dbReference type="Proteomes" id="UP000253834"/>
    </source>
</evidence>
<organism evidence="1 2">
    <name type="scientific">Priestia megaterium</name>
    <name type="common">Bacillus megaterium</name>
    <dbReference type="NCBI Taxonomy" id="1404"/>
    <lineage>
        <taxon>Bacteria</taxon>
        <taxon>Bacillati</taxon>
        <taxon>Bacillota</taxon>
        <taxon>Bacilli</taxon>
        <taxon>Bacillales</taxon>
        <taxon>Bacillaceae</taxon>
        <taxon>Priestia</taxon>
    </lineage>
</organism>
<dbReference type="AlphaFoldDB" id="A0AA86LYE7"/>
<protein>
    <recommendedName>
        <fullName evidence="3">YtzH-like protein</fullName>
    </recommendedName>
</protein>
<dbReference type="Pfam" id="PF14165">
    <property type="entry name" value="YtzH"/>
    <property type="match status" value="1"/>
</dbReference>
<accession>A0AA86LYE7</accession>
<dbReference type="EMBL" id="CP022674">
    <property type="protein sequence ID" value="AXI31706.1"/>
    <property type="molecule type" value="Genomic_DNA"/>
</dbReference>
<sequence length="92" mass="10323">MPLNAEHQMNILKDILSNHQSDCCGTVAECEQVERLIQSMLAKGHASTDVQATLQNVYQYTQDAKSAAHLDEHIQTNQQNLSQWVQELSTLS</sequence>
<gene>
    <name evidence="1" type="ORF">CIB87_22615</name>
</gene>
<proteinExistence type="predicted"/>
<evidence type="ECO:0008006" key="3">
    <source>
        <dbReference type="Google" id="ProtNLM"/>
    </source>
</evidence>
<dbReference type="InterPro" id="IPR025547">
    <property type="entry name" value="YtzH"/>
</dbReference>
<dbReference type="RefSeq" id="WP_045291248.1">
    <property type="nucleotide sequence ID" value="NZ_CP022674.1"/>
</dbReference>